<dbReference type="RefSeq" id="WP_158370156.1">
    <property type="nucleotide sequence ID" value="NZ_JAOQJU010000010.1"/>
</dbReference>
<organism evidence="1 2">
    <name type="scientific">Dorea acetigenes</name>
    <dbReference type="NCBI Taxonomy" id="2981787"/>
    <lineage>
        <taxon>Bacteria</taxon>
        <taxon>Bacillati</taxon>
        <taxon>Bacillota</taxon>
        <taxon>Clostridia</taxon>
        <taxon>Lachnospirales</taxon>
        <taxon>Lachnospiraceae</taxon>
        <taxon>Dorea</taxon>
    </lineage>
</organism>
<proteinExistence type="predicted"/>
<name>A0ABT2RN33_9FIRM</name>
<comment type="caution">
    <text evidence="1">The sequence shown here is derived from an EMBL/GenBank/DDBJ whole genome shotgun (WGS) entry which is preliminary data.</text>
</comment>
<dbReference type="EMBL" id="JAOQJU010000010">
    <property type="protein sequence ID" value="MCU6686810.1"/>
    <property type="molecule type" value="Genomic_DNA"/>
</dbReference>
<accession>A0ABT2RN33</accession>
<dbReference type="Proteomes" id="UP001652431">
    <property type="component" value="Unassembled WGS sequence"/>
</dbReference>
<keyword evidence="2" id="KW-1185">Reference proteome</keyword>
<protein>
    <submittedName>
        <fullName evidence="1">Uncharacterized protein</fullName>
    </submittedName>
</protein>
<gene>
    <name evidence="1" type="ORF">OCV99_09690</name>
</gene>
<evidence type="ECO:0000313" key="1">
    <source>
        <dbReference type="EMBL" id="MCU6686810.1"/>
    </source>
</evidence>
<sequence>MAKAGRPKSEEKIREEREQFPVCGAHPDCHAWQEGRCIALMDNSFGERDCPFYKNKSRNRKGQQECLKCLVKNGRTNLLEKYKKVLGRLGVFDAADGYMETAAAELERYDGECMKNFLSGNSVPEEGEDEWED</sequence>
<evidence type="ECO:0000313" key="2">
    <source>
        <dbReference type="Proteomes" id="UP001652431"/>
    </source>
</evidence>
<reference evidence="1 2" key="1">
    <citation type="journal article" date="2021" name="ISME Commun">
        <title>Automated analysis of genomic sequences facilitates high-throughput and comprehensive description of bacteria.</title>
        <authorList>
            <person name="Hitch T.C.A."/>
        </authorList>
    </citation>
    <scope>NUCLEOTIDE SEQUENCE [LARGE SCALE GENOMIC DNA]</scope>
    <source>
        <strain evidence="1 2">Sanger_03</strain>
    </source>
</reference>